<evidence type="ECO:0000313" key="2">
    <source>
        <dbReference type="Proteomes" id="UP001276840"/>
    </source>
</evidence>
<protein>
    <submittedName>
        <fullName evidence="1">Uncharacterized protein</fullName>
    </submittedName>
</protein>
<reference evidence="1 2" key="1">
    <citation type="submission" date="2023-08" db="EMBL/GenBank/DDBJ databases">
        <title>Implementing the SeqCode for naming new Mesorhizobium species isolated from Vachellia karroo root nodules.</title>
        <authorList>
            <person name="Van Lill M."/>
        </authorList>
    </citation>
    <scope>NUCLEOTIDE SEQUENCE [LARGE SCALE GENOMIC DNA]</scope>
    <source>
        <strain evidence="1 2">MSK 1335</strain>
    </source>
</reference>
<sequence length="135" mass="15185">MHSRNIDEIVRSFGHLLNPESRARDRASACTIEDRPFDRSTVLEKWQNGPSGTQAEYPRSVAYLAAYAMIFGEGINPEGVPTDDGRWFRPDHSVVRAFIRSRDLILNVDAEPMLRLADAAYGRIAAALTRLPRSE</sequence>
<dbReference type="RefSeq" id="WP_320232691.1">
    <property type="nucleotide sequence ID" value="NZ_JAVIJF010000006.1"/>
</dbReference>
<name>A0ABU4ZJX4_9HYPH</name>
<dbReference type="Proteomes" id="UP001276840">
    <property type="component" value="Unassembled WGS sequence"/>
</dbReference>
<organism evidence="1 2">
    <name type="scientific">Mesorhizobium montanum</name>
    <dbReference type="NCBI Taxonomy" id="3072323"/>
    <lineage>
        <taxon>Bacteria</taxon>
        <taxon>Pseudomonadati</taxon>
        <taxon>Pseudomonadota</taxon>
        <taxon>Alphaproteobacteria</taxon>
        <taxon>Hyphomicrobiales</taxon>
        <taxon>Phyllobacteriaceae</taxon>
        <taxon>Mesorhizobium</taxon>
    </lineage>
</organism>
<keyword evidence="2" id="KW-1185">Reference proteome</keyword>
<dbReference type="EMBL" id="JAVIJF010000006">
    <property type="protein sequence ID" value="MDX8524952.1"/>
    <property type="molecule type" value="Genomic_DNA"/>
</dbReference>
<accession>A0ABU4ZJX4</accession>
<comment type="caution">
    <text evidence="1">The sequence shown here is derived from an EMBL/GenBank/DDBJ whole genome shotgun (WGS) entry which is preliminary data.</text>
</comment>
<proteinExistence type="predicted"/>
<evidence type="ECO:0000313" key="1">
    <source>
        <dbReference type="EMBL" id="MDX8524952.1"/>
    </source>
</evidence>
<gene>
    <name evidence="1" type="ORF">RFM68_10565</name>
</gene>